<protein>
    <submittedName>
        <fullName evidence="2">Putative transcriptional regulator</fullName>
    </submittedName>
</protein>
<proteinExistence type="predicted"/>
<dbReference type="SUPFAM" id="SSF47413">
    <property type="entry name" value="lambda repressor-like DNA-binding domains"/>
    <property type="match status" value="2"/>
</dbReference>
<dbReference type="EMBL" id="CP013615">
    <property type="protein sequence ID" value="AMN31065.1"/>
    <property type="molecule type" value="Genomic_DNA"/>
</dbReference>
<name>A0A140GRA6_CLOPF</name>
<sequence length="203" mass="23310">MEINELITKYKQIRNESTNSLAKAIGVSTSSLKRIEDGDTKKVDFSLVQQCVKYLKIPMIEVINVLRGGDNSMYISDLIKTKRESKGLSVEEASQLSGLSVLEFEDIEKGKVRDIPFRIVAKLKVTLGFTEEDLKYVFERTYEEFCKIENLSVSKESVKGRCNVCNFDYDLREVNIGRNNQITEFMLCPECRKKLIEQLKESI</sequence>
<accession>A0A140GRA6</accession>
<dbReference type="PROSITE" id="PS50943">
    <property type="entry name" value="HTH_CROC1"/>
    <property type="match status" value="2"/>
</dbReference>
<dbReference type="Gene3D" id="1.10.260.40">
    <property type="entry name" value="lambda repressor-like DNA-binding domains"/>
    <property type="match status" value="2"/>
</dbReference>
<feature type="domain" description="HTH cro/C1-type" evidence="1">
    <location>
        <begin position="79"/>
        <end position="134"/>
    </location>
</feature>
<dbReference type="AlphaFoldDB" id="A0A140GRA6"/>
<evidence type="ECO:0000259" key="1">
    <source>
        <dbReference type="PROSITE" id="PS50943"/>
    </source>
</evidence>
<dbReference type="InterPro" id="IPR001387">
    <property type="entry name" value="Cro/C1-type_HTH"/>
</dbReference>
<dbReference type="CDD" id="cd00093">
    <property type="entry name" value="HTH_XRE"/>
    <property type="match status" value="1"/>
</dbReference>
<organism evidence="2 3">
    <name type="scientific">Clostridium perfringens</name>
    <dbReference type="NCBI Taxonomy" id="1502"/>
    <lineage>
        <taxon>Bacteria</taxon>
        <taxon>Bacillati</taxon>
        <taxon>Bacillota</taxon>
        <taxon>Clostridia</taxon>
        <taxon>Eubacteriales</taxon>
        <taxon>Clostridiaceae</taxon>
        <taxon>Clostridium</taxon>
    </lineage>
</organism>
<dbReference type="PATRIC" id="fig|1502.177.peg.3356"/>
<geneLocation type="plasmid" evidence="2 3">
    <name>pJFP838A</name>
</geneLocation>
<dbReference type="InterPro" id="IPR010982">
    <property type="entry name" value="Lambda_DNA-bd_dom_sf"/>
</dbReference>
<gene>
    <name evidence="2" type="ORF">JFP838_pA0149</name>
</gene>
<evidence type="ECO:0000313" key="3">
    <source>
        <dbReference type="Proteomes" id="UP000070260"/>
    </source>
</evidence>
<dbReference type="GO" id="GO:0003677">
    <property type="term" value="F:DNA binding"/>
    <property type="evidence" value="ECO:0007669"/>
    <property type="project" value="InterPro"/>
</dbReference>
<dbReference type="RefSeq" id="WP_061429670.1">
    <property type="nucleotide sequence ID" value="NZ_CATNZX010000001.1"/>
</dbReference>
<dbReference type="Proteomes" id="UP000070260">
    <property type="component" value="Plasmid pJFP838A"/>
</dbReference>
<feature type="domain" description="HTH cro/C1-type" evidence="1">
    <location>
        <begin position="21"/>
        <end position="62"/>
    </location>
</feature>
<keyword evidence="2" id="KW-0614">Plasmid</keyword>
<evidence type="ECO:0000313" key="2">
    <source>
        <dbReference type="EMBL" id="AMN31065.1"/>
    </source>
</evidence>
<reference evidence="2 3" key="1">
    <citation type="journal article" date="2016" name="PLoS ONE">
        <title>Plasmid Characterization and Chromosome Analysis of Two netF+ Clostridium perfringens Isolates Associated with Foal and Canine Necrotizing Enteritis.</title>
        <authorList>
            <person name="Mehdizadeh Gohari I."/>
            <person name="Kropinski A.M."/>
            <person name="Weese S.J."/>
            <person name="Parreira V.R."/>
            <person name="Whitehead A.E."/>
            <person name="Boerlin P."/>
            <person name="Prescott J.F."/>
        </authorList>
    </citation>
    <scope>NUCLEOTIDE SEQUENCE [LARGE SCALE GENOMIC DNA]</scope>
    <source>
        <strain evidence="2 3">JP838</strain>
        <plasmid evidence="3">Plasmid pJFP838A</plasmid>
    </source>
</reference>
<dbReference type="OrthoDB" id="9797543at2"/>
<dbReference type="SMART" id="SM00530">
    <property type="entry name" value="HTH_XRE"/>
    <property type="match status" value="2"/>
</dbReference>